<feature type="region of interest" description="Disordered" evidence="3">
    <location>
        <begin position="1022"/>
        <end position="1046"/>
    </location>
</feature>
<feature type="compositionally biased region" description="Basic and acidic residues" evidence="3">
    <location>
        <begin position="1"/>
        <end position="18"/>
    </location>
</feature>
<feature type="region of interest" description="Disordered" evidence="3">
    <location>
        <begin position="1"/>
        <end position="46"/>
    </location>
</feature>
<feature type="region of interest" description="Disordered" evidence="3">
    <location>
        <begin position="327"/>
        <end position="350"/>
    </location>
</feature>
<dbReference type="Gene3D" id="1.25.10.10">
    <property type="entry name" value="Leucine-rich Repeat Variant"/>
    <property type="match status" value="1"/>
</dbReference>
<dbReference type="Proteomes" id="UP000094043">
    <property type="component" value="Chromosome 1"/>
</dbReference>
<gene>
    <name evidence="4" type="ORF">L203_100796</name>
</gene>
<dbReference type="PANTHER" id="PTHR10648">
    <property type="entry name" value="SERINE/THREONINE-PROTEIN PHOSPHATASE PP2A 65 KDA REGULATORY SUBUNIT"/>
    <property type="match status" value="1"/>
</dbReference>
<name>A0AAJ8JNQ1_9TREE</name>
<dbReference type="KEGG" id="cdep:91085010"/>
<dbReference type="InterPro" id="IPR021133">
    <property type="entry name" value="HEAT_type_2"/>
</dbReference>
<dbReference type="SUPFAM" id="SSF48371">
    <property type="entry name" value="ARM repeat"/>
    <property type="match status" value="1"/>
</dbReference>
<evidence type="ECO:0000256" key="3">
    <source>
        <dbReference type="SAM" id="MobiDB-lite"/>
    </source>
</evidence>
<sequence length="1082" mass="119966">MVLTKREKEQLDSREGSGERVGTGTMTDVGSADNPSSAIQDNGPFVQWPGNALDVGPESPPLVREPHIGDVNLVDEGDVLPSTEDMQQMDISFDDEGLNTLERIFLLSKSEYPFHRAYVARVLGDLLNEVDPCESVEYVLPLLGGFSMDEDESVKEAFAQELHRILWYFYSTCKLTLEEVEGHEYGKEIPNNPHQKESEQQSPQHSSQREENSEDGWAETRDGLQRLASSSSTPTSATPSSLRAFGPHKTTTVTSEGVSTILQPVLVETAADSSPSLSQGQPRLDWAKTGCSHSLHHSVDSPVVLSSNIDEPSRSSLMLEETAYSLGPTIKPHSDDDDDPSDEKGQGIPVDRPTLQVNFFTPLIGSLLLNQNPVISEAVRNGVVAILGRLRDKGELSLELWGQAAFKPESDEGRTFLTQTSLHQHHLRPFMTNEKSMVEHELLQGIIIGMGQLSTDIPDYSFEDSEVGGDPEAFQAQLIQEATTGRAISVNLIGPICEFYSGEEIVNHGFVEEILRSGEGDVSVRAEAAVAMSYIAKVVPVKQIYRLLPLFEQFCQDESDHVRQSVCVAVPALCKRLKPLYRHRSFAVKAIETLTTCSEDVKLTALEILGELIYIFHEDPRGPPQEVLEVYKEDSEVPVGLMDTDWDVITMYNFPGVCLTLGSGRWNEIRDLFHRLQSRAGEKVLCTTAACLHELAKILTPTQVVQDLLPVYNVLLEETEEIRERVFEHIDVIVASVPQRWGWELFQNLAKSWKEGTLGGWRAREKLALHIPSFLETFKGRDGLEEVLEIMRNALLDPYAAVRDAATRGIPRAYESINHDSRCPIAILFRSILLDLSVSPFFKQRLTFVHCLREFTKPPPNKTAFEKFFLPVLERLATDVVDVRLGLAQIIVDLFIVGAYYADVDVGVPETIRQLAGKLAADEAVDVRDTIRKVDLHCIEKGKAVLYEVELREIPDRAVRPGEPSPPPMRNGSPNSKGVSPGVPPSGTPSSMRASTSSSSSHLGLSSASISRSVSSTSSLSASEELNASHTGPLVQIRRPTKDTRVESIYMPHDTFNTAEEAPTLTDREWFRKKKEKGGRSF</sequence>
<dbReference type="PANTHER" id="PTHR10648:SF1">
    <property type="entry name" value="SERINE_THREONINE-PROTEIN PHOSPHATASE 4 REGULATORY SUBUNIT 1"/>
    <property type="match status" value="1"/>
</dbReference>
<dbReference type="GeneID" id="91085010"/>
<dbReference type="InterPro" id="IPR016024">
    <property type="entry name" value="ARM-type_fold"/>
</dbReference>
<accession>A0AAJ8JNQ1</accession>
<keyword evidence="5" id="KW-1185">Reference proteome</keyword>
<feature type="compositionally biased region" description="Low complexity" evidence="3">
    <location>
        <begin position="228"/>
        <end position="241"/>
    </location>
</feature>
<dbReference type="RefSeq" id="XP_066066347.1">
    <property type="nucleotide sequence ID" value="XM_066210250.1"/>
</dbReference>
<reference evidence="4" key="2">
    <citation type="journal article" date="2022" name="Elife">
        <title>Obligate sexual reproduction of a homothallic fungus closely related to the Cryptococcus pathogenic species complex.</title>
        <authorList>
            <person name="Passer A.R."/>
            <person name="Clancey S.A."/>
            <person name="Shea T."/>
            <person name="David-Palma M."/>
            <person name="Averette A.F."/>
            <person name="Boekhout T."/>
            <person name="Porcel B.M."/>
            <person name="Nowrousian M."/>
            <person name="Cuomo C.A."/>
            <person name="Sun S."/>
            <person name="Heitman J."/>
            <person name="Coelho M.A."/>
        </authorList>
    </citation>
    <scope>NUCLEOTIDE SEQUENCE</scope>
    <source>
        <strain evidence="4">CBS 7841</strain>
    </source>
</reference>
<reference evidence="4" key="1">
    <citation type="submission" date="2016-06" db="EMBL/GenBank/DDBJ databases">
        <authorList>
            <person name="Cuomo C."/>
            <person name="Litvintseva A."/>
            <person name="Heitman J."/>
            <person name="Chen Y."/>
            <person name="Sun S."/>
            <person name="Springer D."/>
            <person name="Dromer F."/>
            <person name="Young S."/>
            <person name="Zeng Q."/>
            <person name="Chapman S."/>
            <person name="Gujja S."/>
            <person name="Saif S."/>
            <person name="Birren B."/>
        </authorList>
    </citation>
    <scope>NUCLEOTIDE SEQUENCE</scope>
    <source>
        <strain evidence="4">CBS 7841</strain>
    </source>
</reference>
<protein>
    <recommendedName>
        <fullName evidence="6">Protein phosphatase 4 regulatory subunit 1</fullName>
    </recommendedName>
</protein>
<dbReference type="AlphaFoldDB" id="A0AAJ8JNQ1"/>
<evidence type="ECO:0000313" key="4">
    <source>
        <dbReference type="EMBL" id="WVN85647.1"/>
    </source>
</evidence>
<dbReference type="PROSITE" id="PS50077">
    <property type="entry name" value="HEAT_REPEAT"/>
    <property type="match status" value="1"/>
</dbReference>
<organism evidence="4 5">
    <name type="scientific">Cryptococcus depauperatus CBS 7841</name>
    <dbReference type="NCBI Taxonomy" id="1295531"/>
    <lineage>
        <taxon>Eukaryota</taxon>
        <taxon>Fungi</taxon>
        <taxon>Dikarya</taxon>
        <taxon>Basidiomycota</taxon>
        <taxon>Agaricomycotina</taxon>
        <taxon>Tremellomycetes</taxon>
        <taxon>Tremellales</taxon>
        <taxon>Cryptococcaceae</taxon>
        <taxon>Cryptococcus</taxon>
    </lineage>
</organism>
<proteinExistence type="predicted"/>
<dbReference type="EMBL" id="CP143784">
    <property type="protein sequence ID" value="WVN85647.1"/>
    <property type="molecule type" value="Genomic_DNA"/>
</dbReference>
<evidence type="ECO:0008006" key="6">
    <source>
        <dbReference type="Google" id="ProtNLM"/>
    </source>
</evidence>
<feature type="region of interest" description="Disordered" evidence="3">
    <location>
        <begin position="957"/>
        <end position="1004"/>
    </location>
</feature>
<dbReference type="GO" id="GO:0019888">
    <property type="term" value="F:protein phosphatase regulator activity"/>
    <property type="evidence" value="ECO:0007669"/>
    <property type="project" value="TreeGrafter"/>
</dbReference>
<feature type="compositionally biased region" description="Polar residues" evidence="3">
    <location>
        <begin position="24"/>
        <end position="40"/>
    </location>
</feature>
<evidence type="ECO:0000256" key="1">
    <source>
        <dbReference type="ARBA" id="ARBA00022737"/>
    </source>
</evidence>
<feature type="compositionally biased region" description="Low complexity" evidence="3">
    <location>
        <begin position="971"/>
        <end position="981"/>
    </location>
</feature>
<feature type="repeat" description="HEAT" evidence="2">
    <location>
        <begin position="547"/>
        <end position="579"/>
    </location>
</feature>
<dbReference type="GO" id="GO:0005737">
    <property type="term" value="C:cytoplasm"/>
    <property type="evidence" value="ECO:0007669"/>
    <property type="project" value="TreeGrafter"/>
</dbReference>
<reference evidence="4" key="3">
    <citation type="submission" date="2024-01" db="EMBL/GenBank/DDBJ databases">
        <authorList>
            <person name="Coelho M.A."/>
            <person name="David-Palma M."/>
            <person name="Shea T."/>
            <person name="Sun S."/>
            <person name="Cuomo C.A."/>
            <person name="Heitman J."/>
        </authorList>
    </citation>
    <scope>NUCLEOTIDE SEQUENCE</scope>
    <source>
        <strain evidence="4">CBS 7841</strain>
    </source>
</reference>
<dbReference type="InterPro" id="IPR011989">
    <property type="entry name" value="ARM-like"/>
</dbReference>
<dbReference type="InterPro" id="IPR051023">
    <property type="entry name" value="PP2A_Regulatory_Subunit_A"/>
</dbReference>
<keyword evidence="1" id="KW-0677">Repeat</keyword>
<feature type="region of interest" description="Disordered" evidence="3">
    <location>
        <begin position="186"/>
        <end position="256"/>
    </location>
</feature>
<feature type="compositionally biased region" description="Low complexity" evidence="3">
    <location>
        <begin position="988"/>
        <end position="1004"/>
    </location>
</feature>
<evidence type="ECO:0000313" key="5">
    <source>
        <dbReference type="Proteomes" id="UP000094043"/>
    </source>
</evidence>
<evidence type="ECO:0000256" key="2">
    <source>
        <dbReference type="PROSITE-ProRule" id="PRU00103"/>
    </source>
</evidence>